<evidence type="ECO:0000256" key="1">
    <source>
        <dbReference type="ARBA" id="ARBA00004651"/>
    </source>
</evidence>
<evidence type="ECO:0000313" key="9">
    <source>
        <dbReference type="EMBL" id="GCE02443.1"/>
    </source>
</evidence>
<dbReference type="Pfam" id="PF07690">
    <property type="entry name" value="MFS_1"/>
    <property type="match status" value="1"/>
</dbReference>
<dbReference type="Proteomes" id="UP000286931">
    <property type="component" value="Unassembled WGS sequence"/>
</dbReference>
<comment type="subcellular location">
    <subcellularLocation>
        <location evidence="1">Cell membrane</location>
        <topology evidence="1">Multi-pass membrane protein</topology>
    </subcellularLocation>
</comment>
<feature type="transmembrane region" description="Helical" evidence="7">
    <location>
        <begin position="116"/>
        <end position="142"/>
    </location>
</feature>
<keyword evidence="10" id="KW-1185">Reference proteome</keyword>
<comment type="caution">
    <text evidence="9">The sequence shown here is derived from an EMBL/GenBank/DDBJ whole genome shotgun (WGS) entry which is preliminary data.</text>
</comment>
<feature type="transmembrane region" description="Helical" evidence="7">
    <location>
        <begin position="317"/>
        <end position="336"/>
    </location>
</feature>
<protein>
    <submittedName>
        <fullName evidence="9">MFS transporter</fullName>
    </submittedName>
</protein>
<name>A0A401Z6H5_9ACTN</name>
<dbReference type="Gene3D" id="1.20.1250.20">
    <property type="entry name" value="MFS general substrate transporter like domains"/>
    <property type="match status" value="1"/>
</dbReference>
<dbReference type="InterPro" id="IPR020846">
    <property type="entry name" value="MFS_dom"/>
</dbReference>
<feature type="transmembrane region" description="Helical" evidence="7">
    <location>
        <begin position="57"/>
        <end position="75"/>
    </location>
</feature>
<keyword evidence="5 7" id="KW-0472">Membrane</keyword>
<organism evidence="9 10">
    <name type="scientific">Embleya hyalina</name>
    <dbReference type="NCBI Taxonomy" id="516124"/>
    <lineage>
        <taxon>Bacteria</taxon>
        <taxon>Bacillati</taxon>
        <taxon>Actinomycetota</taxon>
        <taxon>Actinomycetes</taxon>
        <taxon>Kitasatosporales</taxon>
        <taxon>Streptomycetaceae</taxon>
        <taxon>Embleya</taxon>
    </lineage>
</organism>
<proteinExistence type="predicted"/>
<dbReference type="CDD" id="cd06173">
    <property type="entry name" value="MFS_MefA_like"/>
    <property type="match status" value="1"/>
</dbReference>
<keyword evidence="4 7" id="KW-1133">Transmembrane helix</keyword>
<dbReference type="EMBL" id="BIFH01000064">
    <property type="protein sequence ID" value="GCE02443.1"/>
    <property type="molecule type" value="Genomic_DNA"/>
</dbReference>
<feature type="transmembrane region" description="Helical" evidence="7">
    <location>
        <begin position="265"/>
        <end position="284"/>
    </location>
</feature>
<reference evidence="9 10" key="1">
    <citation type="submission" date="2018-12" db="EMBL/GenBank/DDBJ databases">
        <title>Draft genome sequence of Embleya hyalina NBRC 13850T.</title>
        <authorList>
            <person name="Komaki H."/>
            <person name="Hosoyama A."/>
            <person name="Kimura A."/>
            <person name="Ichikawa N."/>
            <person name="Tamura T."/>
        </authorList>
    </citation>
    <scope>NUCLEOTIDE SEQUENCE [LARGE SCALE GENOMIC DNA]</scope>
    <source>
        <strain evidence="9 10">NBRC 13850</strain>
    </source>
</reference>
<dbReference type="GO" id="GO:0022857">
    <property type="term" value="F:transmembrane transporter activity"/>
    <property type="evidence" value="ECO:0007669"/>
    <property type="project" value="InterPro"/>
</dbReference>
<dbReference type="AlphaFoldDB" id="A0A401Z6H5"/>
<feature type="transmembrane region" description="Helical" evidence="7">
    <location>
        <begin position="384"/>
        <end position="401"/>
    </location>
</feature>
<dbReference type="PANTHER" id="PTHR23513:SF11">
    <property type="entry name" value="STAPHYLOFERRIN A TRANSPORTER"/>
    <property type="match status" value="1"/>
</dbReference>
<evidence type="ECO:0000256" key="5">
    <source>
        <dbReference type="ARBA" id="ARBA00023136"/>
    </source>
</evidence>
<dbReference type="GO" id="GO:0005886">
    <property type="term" value="C:plasma membrane"/>
    <property type="evidence" value="ECO:0007669"/>
    <property type="project" value="UniProtKB-SubCell"/>
</dbReference>
<dbReference type="InterPro" id="IPR036259">
    <property type="entry name" value="MFS_trans_sf"/>
</dbReference>
<evidence type="ECO:0000313" key="10">
    <source>
        <dbReference type="Proteomes" id="UP000286931"/>
    </source>
</evidence>
<feature type="region of interest" description="Disordered" evidence="6">
    <location>
        <begin position="415"/>
        <end position="434"/>
    </location>
</feature>
<dbReference type="SUPFAM" id="SSF103473">
    <property type="entry name" value="MFS general substrate transporter"/>
    <property type="match status" value="1"/>
</dbReference>
<feature type="transmembrane region" description="Helical" evidence="7">
    <location>
        <begin position="229"/>
        <end position="253"/>
    </location>
</feature>
<dbReference type="PANTHER" id="PTHR23513">
    <property type="entry name" value="INTEGRAL MEMBRANE EFFLUX PROTEIN-RELATED"/>
    <property type="match status" value="1"/>
</dbReference>
<evidence type="ECO:0000256" key="4">
    <source>
        <dbReference type="ARBA" id="ARBA00022989"/>
    </source>
</evidence>
<evidence type="ECO:0000256" key="2">
    <source>
        <dbReference type="ARBA" id="ARBA00022475"/>
    </source>
</evidence>
<evidence type="ECO:0000256" key="7">
    <source>
        <dbReference type="SAM" id="Phobius"/>
    </source>
</evidence>
<dbReference type="InterPro" id="IPR011701">
    <property type="entry name" value="MFS"/>
</dbReference>
<keyword evidence="3 7" id="KW-0812">Transmembrane</keyword>
<evidence type="ECO:0000259" key="8">
    <source>
        <dbReference type="PROSITE" id="PS50850"/>
    </source>
</evidence>
<feature type="transmembrane region" description="Helical" evidence="7">
    <location>
        <begin position="357"/>
        <end position="378"/>
    </location>
</feature>
<feature type="domain" description="Major facilitator superfamily (MFS) profile" evidence="8">
    <location>
        <begin position="22"/>
        <end position="405"/>
    </location>
</feature>
<evidence type="ECO:0000256" key="3">
    <source>
        <dbReference type="ARBA" id="ARBA00022692"/>
    </source>
</evidence>
<sequence>MRTTDSLAKDSLTNYIAAMTSSTRRLVLGRSFAAFATALIPTTLTLALVHTGSNGDLGLVLACELIPMLLLLPVAGVMADRFPPHRVVLIADLVRAAAQSAIGVELLSAPPRIADLAVLSALTGAAVAFGTSAIHTLVVSVVPEPERMRTNSRLGVVQGLAQMAAPAAAGGLMLAVGAGWSSLLTGLLFVGSAATFGGLRPERVLRRAEPGPFLGELRAGWAETRRHPWFLASVITHGVWHLAAGFLLTLGPIIAVDRLGGDRSWVIIAQVGTVGLLFGVWVSSRLPIRRPLVATTFGAALYAVPLTALALHTPMPVVAAGYFVAMLGLGVLSPLWETTMQRRIPADALGRVGSFDALISFAARPLGLAVAAPVAAAIGSTTPLLVAAVLVLASNLALLLLPDVRMTTNATENAATDAPLAAEPPTESAPAKHA</sequence>
<accession>A0A401Z6H5</accession>
<gene>
    <name evidence="9" type="ORF">EHYA_10220</name>
</gene>
<feature type="transmembrane region" description="Helical" evidence="7">
    <location>
        <begin position="32"/>
        <end position="51"/>
    </location>
</feature>
<feature type="transmembrane region" description="Helical" evidence="7">
    <location>
        <begin position="291"/>
        <end position="311"/>
    </location>
</feature>
<evidence type="ECO:0000256" key="6">
    <source>
        <dbReference type="SAM" id="MobiDB-lite"/>
    </source>
</evidence>
<dbReference type="PROSITE" id="PS50850">
    <property type="entry name" value="MFS"/>
    <property type="match status" value="1"/>
</dbReference>
<feature type="transmembrane region" description="Helical" evidence="7">
    <location>
        <begin position="180"/>
        <end position="199"/>
    </location>
</feature>
<keyword evidence="2" id="KW-1003">Cell membrane</keyword>